<dbReference type="GO" id="GO:0046872">
    <property type="term" value="F:metal ion binding"/>
    <property type="evidence" value="ECO:0007669"/>
    <property type="project" value="UniProtKB-KW"/>
</dbReference>
<dbReference type="RefSeq" id="WP_097645874.1">
    <property type="nucleotide sequence ID" value="NZ_NQWI01000165.1"/>
</dbReference>
<dbReference type="EMBL" id="NQWI01000165">
    <property type="protein sequence ID" value="PDW00829.1"/>
    <property type="molecule type" value="Genomic_DNA"/>
</dbReference>
<proteinExistence type="inferred from homology"/>
<reference evidence="15" key="1">
    <citation type="submission" date="2017-08" db="EMBL/GenBank/DDBJ databases">
        <authorList>
            <person name="Grouzdev D.S."/>
            <person name="Gaisin V.A."/>
            <person name="Rysina M.S."/>
            <person name="Gorlenko V.M."/>
        </authorList>
    </citation>
    <scope>NUCLEOTIDE SEQUENCE [LARGE SCALE GENOMIC DNA]</scope>
    <source>
        <strain evidence="15">Kir15-3F</strain>
    </source>
</reference>
<gene>
    <name evidence="14" type="ORF">CJ255_20120</name>
</gene>
<evidence type="ECO:0000256" key="1">
    <source>
        <dbReference type="ARBA" id="ARBA00001946"/>
    </source>
</evidence>
<evidence type="ECO:0000313" key="14">
    <source>
        <dbReference type="EMBL" id="PDW00829.1"/>
    </source>
</evidence>
<feature type="domain" description="DAGKc" evidence="13">
    <location>
        <begin position="1"/>
        <end position="136"/>
    </location>
</feature>
<keyword evidence="3" id="KW-0444">Lipid biosynthesis</keyword>
<organism evidence="14 15">
    <name type="scientific">Candidatus Viridilinea mediisalina</name>
    <dbReference type="NCBI Taxonomy" id="2024553"/>
    <lineage>
        <taxon>Bacteria</taxon>
        <taxon>Bacillati</taxon>
        <taxon>Chloroflexota</taxon>
        <taxon>Chloroflexia</taxon>
        <taxon>Chloroflexales</taxon>
        <taxon>Chloroflexineae</taxon>
        <taxon>Oscillochloridaceae</taxon>
        <taxon>Candidatus Viridilinea</taxon>
    </lineage>
</organism>
<dbReference type="GO" id="GO:0008654">
    <property type="term" value="P:phospholipid biosynthetic process"/>
    <property type="evidence" value="ECO:0007669"/>
    <property type="project" value="UniProtKB-KW"/>
</dbReference>
<evidence type="ECO:0000256" key="9">
    <source>
        <dbReference type="ARBA" id="ARBA00022842"/>
    </source>
</evidence>
<dbReference type="NCBIfam" id="TIGR00147">
    <property type="entry name" value="YegS/Rv2252/BmrU family lipid kinase"/>
    <property type="match status" value="1"/>
</dbReference>
<dbReference type="GO" id="GO:0004143">
    <property type="term" value="F:ATP-dependent diacylglycerol kinase activity"/>
    <property type="evidence" value="ECO:0007669"/>
    <property type="project" value="TreeGrafter"/>
</dbReference>
<keyword evidence="11" id="KW-0594">Phospholipid biosynthesis</keyword>
<keyword evidence="9" id="KW-0460">Magnesium</keyword>
<comment type="similarity">
    <text evidence="2">Belongs to the diacylglycerol/lipid kinase family.</text>
</comment>
<dbReference type="PROSITE" id="PS50146">
    <property type="entry name" value="DAGK"/>
    <property type="match status" value="1"/>
</dbReference>
<evidence type="ECO:0000256" key="12">
    <source>
        <dbReference type="ARBA" id="ARBA00023264"/>
    </source>
</evidence>
<dbReference type="PANTHER" id="PTHR12358:SF106">
    <property type="entry name" value="LIPID KINASE YEGS"/>
    <property type="match status" value="1"/>
</dbReference>
<evidence type="ECO:0000256" key="2">
    <source>
        <dbReference type="ARBA" id="ARBA00005983"/>
    </source>
</evidence>
<keyword evidence="10" id="KW-0443">Lipid metabolism</keyword>
<evidence type="ECO:0000313" key="15">
    <source>
        <dbReference type="Proteomes" id="UP000220527"/>
    </source>
</evidence>
<evidence type="ECO:0000256" key="11">
    <source>
        <dbReference type="ARBA" id="ARBA00023209"/>
    </source>
</evidence>
<dbReference type="GO" id="GO:0005886">
    <property type="term" value="C:plasma membrane"/>
    <property type="evidence" value="ECO:0007669"/>
    <property type="project" value="TreeGrafter"/>
</dbReference>
<dbReference type="AlphaFoldDB" id="A0A2A6RDS9"/>
<evidence type="ECO:0000256" key="10">
    <source>
        <dbReference type="ARBA" id="ARBA00023098"/>
    </source>
</evidence>
<sequence>MKFSIILNPAAGRGAAGRRRQALESLLRAAGLDYTLVTTHARGGATELTYQALQQGATCVVAVGGDGTINEVVNGLLGGRQQGLGAATLGIVPLGTGSDFAKVLPGAKVGDLASAVQGFVKGATRPVDLGVVRFKAGNQQSSRAFINGLGAGLDALVAVEVAKLRWLTGLPAYIAASLRALAIYRPATMRVAYAGHELHEPLLFATVGNGRYQGGGFQMTPTGKIDDGLLDLCAVKQLPLSQIVRYYPKLIVGSHIKLPVVTTAQIRKLTMSSTQPFPVATDGEVVATDATHVQVEVLAGAVELVGYTNYP</sequence>
<name>A0A2A6RDS9_9CHLR</name>
<dbReference type="Gene3D" id="3.40.50.10330">
    <property type="entry name" value="Probable inorganic polyphosphate/atp-NAD kinase, domain 1"/>
    <property type="match status" value="1"/>
</dbReference>
<dbReference type="SUPFAM" id="SSF111331">
    <property type="entry name" value="NAD kinase/diacylglycerol kinase-like"/>
    <property type="match status" value="1"/>
</dbReference>
<dbReference type="InterPro" id="IPR016064">
    <property type="entry name" value="NAD/diacylglycerol_kinase_sf"/>
</dbReference>
<comment type="cofactor">
    <cofactor evidence="1">
        <name>Mg(2+)</name>
        <dbReference type="ChEBI" id="CHEBI:18420"/>
    </cofactor>
</comment>
<dbReference type="InterPro" id="IPR045540">
    <property type="entry name" value="YegS/DAGK_C"/>
</dbReference>
<dbReference type="InterPro" id="IPR005218">
    <property type="entry name" value="Diacylglycerol/lipid_kinase"/>
</dbReference>
<evidence type="ECO:0000256" key="5">
    <source>
        <dbReference type="ARBA" id="ARBA00022723"/>
    </source>
</evidence>
<dbReference type="OrthoDB" id="9786026at2"/>
<keyword evidence="4" id="KW-0808">Transferase</keyword>
<keyword evidence="8" id="KW-0067">ATP-binding</keyword>
<keyword evidence="6" id="KW-0547">Nucleotide-binding</keyword>
<dbReference type="Pfam" id="PF19279">
    <property type="entry name" value="YegS_C"/>
    <property type="match status" value="1"/>
</dbReference>
<keyword evidence="15" id="KW-1185">Reference proteome</keyword>
<evidence type="ECO:0000256" key="8">
    <source>
        <dbReference type="ARBA" id="ARBA00022840"/>
    </source>
</evidence>
<dbReference type="Pfam" id="PF00781">
    <property type="entry name" value="DAGK_cat"/>
    <property type="match status" value="1"/>
</dbReference>
<evidence type="ECO:0000259" key="13">
    <source>
        <dbReference type="PROSITE" id="PS50146"/>
    </source>
</evidence>
<dbReference type="Proteomes" id="UP000220527">
    <property type="component" value="Unassembled WGS sequence"/>
</dbReference>
<keyword evidence="12" id="KW-1208">Phospholipid metabolism</keyword>
<accession>A0A2A6RDS9</accession>
<dbReference type="Gene3D" id="2.60.200.40">
    <property type="match status" value="1"/>
</dbReference>
<evidence type="ECO:0000256" key="6">
    <source>
        <dbReference type="ARBA" id="ARBA00022741"/>
    </source>
</evidence>
<dbReference type="InterPro" id="IPR050187">
    <property type="entry name" value="Lipid_Phosphate_FormReg"/>
</dbReference>
<dbReference type="InterPro" id="IPR001206">
    <property type="entry name" value="Diacylglycerol_kinase_cat_dom"/>
</dbReference>
<evidence type="ECO:0000256" key="7">
    <source>
        <dbReference type="ARBA" id="ARBA00022777"/>
    </source>
</evidence>
<dbReference type="PANTHER" id="PTHR12358">
    <property type="entry name" value="SPHINGOSINE KINASE"/>
    <property type="match status" value="1"/>
</dbReference>
<evidence type="ECO:0000256" key="4">
    <source>
        <dbReference type="ARBA" id="ARBA00022679"/>
    </source>
</evidence>
<keyword evidence="7 14" id="KW-0418">Kinase</keyword>
<keyword evidence="5" id="KW-0479">Metal-binding</keyword>
<protein>
    <submittedName>
        <fullName evidence="14">Diacylglycerol kinase</fullName>
    </submittedName>
</protein>
<evidence type="ECO:0000256" key="3">
    <source>
        <dbReference type="ARBA" id="ARBA00022516"/>
    </source>
</evidence>
<dbReference type="InterPro" id="IPR017438">
    <property type="entry name" value="ATP-NAD_kinase_N"/>
</dbReference>
<dbReference type="SMART" id="SM00046">
    <property type="entry name" value="DAGKc"/>
    <property type="match status" value="1"/>
</dbReference>
<dbReference type="GO" id="GO:0005524">
    <property type="term" value="F:ATP binding"/>
    <property type="evidence" value="ECO:0007669"/>
    <property type="project" value="UniProtKB-KW"/>
</dbReference>
<comment type="caution">
    <text evidence="14">The sequence shown here is derived from an EMBL/GenBank/DDBJ whole genome shotgun (WGS) entry which is preliminary data.</text>
</comment>